<feature type="compositionally biased region" description="Polar residues" evidence="1">
    <location>
        <begin position="220"/>
        <end position="231"/>
    </location>
</feature>
<dbReference type="WBParaSite" id="Hba_04592">
    <property type="protein sequence ID" value="Hba_04592"/>
    <property type="gene ID" value="Hba_04592"/>
</dbReference>
<reference evidence="4" key="1">
    <citation type="submission" date="2016-11" db="UniProtKB">
        <authorList>
            <consortium name="WormBaseParasite"/>
        </authorList>
    </citation>
    <scope>IDENTIFICATION</scope>
</reference>
<feature type="compositionally biased region" description="Basic residues" evidence="1">
    <location>
        <begin position="286"/>
        <end position="297"/>
    </location>
</feature>
<protein>
    <submittedName>
        <fullName evidence="4">HORMA domain-containing protein</fullName>
    </submittedName>
</protein>
<dbReference type="Gene3D" id="3.30.900.10">
    <property type="entry name" value="HORMA domain"/>
    <property type="match status" value="1"/>
</dbReference>
<dbReference type="InterPro" id="IPR003511">
    <property type="entry name" value="HORMA_dom"/>
</dbReference>
<evidence type="ECO:0000259" key="2">
    <source>
        <dbReference type="Pfam" id="PF02301"/>
    </source>
</evidence>
<keyword evidence="3" id="KW-1185">Reference proteome</keyword>
<dbReference type="Proteomes" id="UP000095283">
    <property type="component" value="Unplaced"/>
</dbReference>
<dbReference type="AlphaFoldDB" id="A0A1I7WI03"/>
<evidence type="ECO:0000256" key="1">
    <source>
        <dbReference type="SAM" id="MobiDB-lite"/>
    </source>
</evidence>
<proteinExistence type="predicted"/>
<accession>A0A1I7WI03</accession>
<organism evidence="3 4">
    <name type="scientific">Heterorhabditis bacteriophora</name>
    <name type="common">Entomopathogenic nematode worm</name>
    <dbReference type="NCBI Taxonomy" id="37862"/>
    <lineage>
        <taxon>Eukaryota</taxon>
        <taxon>Metazoa</taxon>
        <taxon>Ecdysozoa</taxon>
        <taxon>Nematoda</taxon>
        <taxon>Chromadorea</taxon>
        <taxon>Rhabditida</taxon>
        <taxon>Rhabditina</taxon>
        <taxon>Rhabditomorpha</taxon>
        <taxon>Strongyloidea</taxon>
        <taxon>Heterorhabditidae</taxon>
        <taxon>Heterorhabditis</taxon>
    </lineage>
</organism>
<evidence type="ECO:0000313" key="4">
    <source>
        <dbReference type="WBParaSite" id="Hba_04592"/>
    </source>
</evidence>
<feature type="compositionally biased region" description="Polar residues" evidence="1">
    <location>
        <begin position="198"/>
        <end position="213"/>
    </location>
</feature>
<dbReference type="InterPro" id="IPR036570">
    <property type="entry name" value="HORMA_dom_sf"/>
</dbReference>
<evidence type="ECO:0000313" key="3">
    <source>
        <dbReference type="Proteomes" id="UP000095283"/>
    </source>
</evidence>
<sequence length="328" mass="36978">MGRFLSPGVSPIKSTHRENKNKRSIDGIYSTILDILRFMDFYNLYLKIGMVRTYVMNLNEAIGIRVASKFRGAGEAIHKGYLREFMIVVSCNENDEDDAIEVYTWRMRYGNDGVPSAEFIEDPTFPNFRYNSLIKYLGLDLCILLRLIVNVKSVFIDDSYTMEMRMKESSSANTSHDEPLNDSLNDSFGDDRGENDQHNTSVESTELSPPQRSDNIEEPVNTSTTGIHGNQNDEASYNFKFVIIRFILKYISNSLSPEDAPQKRGRGKKATAVTQKKSPAFVRGVQKVHKSPHRAKSTHITPPRLRATPGRASKGVTPGSSPPLSMRK</sequence>
<dbReference type="Pfam" id="PF02301">
    <property type="entry name" value="HORMA"/>
    <property type="match status" value="1"/>
</dbReference>
<feature type="region of interest" description="Disordered" evidence="1">
    <location>
        <begin position="167"/>
        <end position="231"/>
    </location>
</feature>
<feature type="region of interest" description="Disordered" evidence="1">
    <location>
        <begin position="256"/>
        <end position="328"/>
    </location>
</feature>
<feature type="domain" description="HORMA" evidence="2">
    <location>
        <begin position="71"/>
        <end position="114"/>
    </location>
</feature>
<name>A0A1I7WI03_HETBA</name>
<feature type="compositionally biased region" description="Polar residues" evidence="1">
    <location>
        <begin position="318"/>
        <end position="328"/>
    </location>
</feature>